<evidence type="ECO:0000313" key="2">
    <source>
        <dbReference type="Proteomes" id="UP000291591"/>
    </source>
</evidence>
<organism evidence="1 2">
    <name type="scientific">Pseudonocardia sediminis</name>
    <dbReference type="NCBI Taxonomy" id="1397368"/>
    <lineage>
        <taxon>Bacteria</taxon>
        <taxon>Bacillati</taxon>
        <taxon>Actinomycetota</taxon>
        <taxon>Actinomycetes</taxon>
        <taxon>Pseudonocardiales</taxon>
        <taxon>Pseudonocardiaceae</taxon>
        <taxon>Pseudonocardia</taxon>
    </lineage>
</organism>
<dbReference type="AlphaFoldDB" id="A0A4V2FR67"/>
<sequence>MFLSYLDVMVNNDALDNDVCATLDEAQATIRRLRSESAALRAAGDELAAAADQVTDGVLSWPHVEGSLIRGRDAWRSVAKPRYPEGP</sequence>
<reference evidence="1 2" key="1">
    <citation type="submission" date="2019-02" db="EMBL/GenBank/DDBJ databases">
        <title>Sequencing the genomes of 1000 actinobacteria strains.</title>
        <authorList>
            <person name="Klenk H.-P."/>
        </authorList>
    </citation>
    <scope>NUCLEOTIDE SEQUENCE [LARGE SCALE GENOMIC DNA]</scope>
    <source>
        <strain evidence="1 2">DSM 45779</strain>
    </source>
</reference>
<name>A0A4V2FR67_PSEST</name>
<comment type="caution">
    <text evidence="1">The sequence shown here is derived from an EMBL/GenBank/DDBJ whole genome shotgun (WGS) entry which is preliminary data.</text>
</comment>
<accession>A0A4V2FR67</accession>
<dbReference type="Proteomes" id="UP000291591">
    <property type="component" value="Unassembled WGS sequence"/>
</dbReference>
<gene>
    <name evidence="1" type="ORF">EV383_4435</name>
</gene>
<keyword evidence="2" id="KW-1185">Reference proteome</keyword>
<dbReference type="EMBL" id="SHKL01000001">
    <property type="protein sequence ID" value="RZT87510.1"/>
    <property type="molecule type" value="Genomic_DNA"/>
</dbReference>
<proteinExistence type="predicted"/>
<protein>
    <submittedName>
        <fullName evidence="1">Uncharacterized protein</fullName>
    </submittedName>
</protein>
<evidence type="ECO:0000313" key="1">
    <source>
        <dbReference type="EMBL" id="RZT87510.1"/>
    </source>
</evidence>